<dbReference type="RefSeq" id="WP_007417238.1">
    <property type="nucleotide sequence ID" value="NZ_ABOX02000038.1"/>
</dbReference>
<accession>B9XN49</accession>
<feature type="signal peptide" evidence="1">
    <location>
        <begin position="1"/>
        <end position="20"/>
    </location>
</feature>
<sequence length="233" mass="25371" precursor="true">MTRTLQTAAFLFLTLSQLHAQVGSLDPETLPATIRSDTKVHFISIDGSFKAANTNWQPTLHILTGGDHATEPVTIGGHTGVKVNGIKFNTADDSYQLWASQHTIDILMQVYGDEALVDEHGKPRYFNFLTGTLPEPIAVDGGTVTKELVNKKWNWVLFRIPNGLRHMDGGRLVGTIHPKAKGDSNIAGVSRLSGQNGGTIRMDGLHDLKVRFVAFGEKGAFGELEQINGSVQK</sequence>
<comment type="caution">
    <text evidence="2">The sequence shown here is derived from an EMBL/GenBank/DDBJ whole genome shotgun (WGS) entry which is preliminary data.</text>
</comment>
<keyword evidence="3" id="KW-1185">Reference proteome</keyword>
<keyword evidence="1" id="KW-0732">Signal</keyword>
<evidence type="ECO:0000256" key="1">
    <source>
        <dbReference type="SAM" id="SignalP"/>
    </source>
</evidence>
<dbReference type="EMBL" id="ABOX02000038">
    <property type="protein sequence ID" value="EEF58711.1"/>
    <property type="molecule type" value="Genomic_DNA"/>
</dbReference>
<gene>
    <name evidence="2" type="ORF">Cflav_PD1807</name>
</gene>
<dbReference type="Proteomes" id="UP000003688">
    <property type="component" value="Unassembled WGS sequence"/>
</dbReference>
<feature type="chain" id="PRO_5002893111" description="3-keto-disaccharide hydrolase domain-containing protein" evidence="1">
    <location>
        <begin position="21"/>
        <end position="233"/>
    </location>
</feature>
<proteinExistence type="predicted"/>
<evidence type="ECO:0000313" key="2">
    <source>
        <dbReference type="EMBL" id="EEF58711.1"/>
    </source>
</evidence>
<evidence type="ECO:0000313" key="3">
    <source>
        <dbReference type="Proteomes" id="UP000003688"/>
    </source>
</evidence>
<evidence type="ECO:0008006" key="4">
    <source>
        <dbReference type="Google" id="ProtNLM"/>
    </source>
</evidence>
<dbReference type="STRING" id="320771.Cflav_PD1807"/>
<dbReference type="AlphaFoldDB" id="B9XN49"/>
<reference evidence="2 3" key="1">
    <citation type="journal article" date="2011" name="J. Bacteriol.">
        <title>Genome sequence of 'Pedosphaera parvula' Ellin514, an aerobic Verrucomicrobial isolate from pasture soil.</title>
        <authorList>
            <person name="Kant R."/>
            <person name="van Passel M.W."/>
            <person name="Sangwan P."/>
            <person name="Palva A."/>
            <person name="Lucas S."/>
            <person name="Copeland A."/>
            <person name="Lapidus A."/>
            <person name="Glavina Del Rio T."/>
            <person name="Dalin E."/>
            <person name="Tice H."/>
            <person name="Bruce D."/>
            <person name="Goodwin L."/>
            <person name="Pitluck S."/>
            <person name="Chertkov O."/>
            <person name="Larimer F.W."/>
            <person name="Land M.L."/>
            <person name="Hauser L."/>
            <person name="Brettin T.S."/>
            <person name="Detter J.C."/>
            <person name="Han S."/>
            <person name="de Vos W.M."/>
            <person name="Janssen P.H."/>
            <person name="Smidt H."/>
        </authorList>
    </citation>
    <scope>NUCLEOTIDE SEQUENCE [LARGE SCALE GENOMIC DNA]</scope>
    <source>
        <strain evidence="2 3">Ellin514</strain>
    </source>
</reference>
<protein>
    <recommendedName>
        <fullName evidence="4">3-keto-disaccharide hydrolase domain-containing protein</fullName>
    </recommendedName>
</protein>
<organism evidence="2 3">
    <name type="scientific">Pedosphaera parvula (strain Ellin514)</name>
    <dbReference type="NCBI Taxonomy" id="320771"/>
    <lineage>
        <taxon>Bacteria</taxon>
        <taxon>Pseudomonadati</taxon>
        <taxon>Verrucomicrobiota</taxon>
        <taxon>Pedosphaerae</taxon>
        <taxon>Pedosphaerales</taxon>
        <taxon>Pedosphaeraceae</taxon>
        <taxon>Pedosphaera</taxon>
    </lineage>
</organism>
<name>B9XN49_PEDPL</name>